<gene>
    <name evidence="2" type="ORF">SCHPADRAFT_946343</name>
</gene>
<dbReference type="OrthoDB" id="5378718at2759"/>
<sequence>MQQFLKQTIESGRTDGYWIEAFPFKADNKVEAPDLIGYGLGTKDLNSKIKLFSNPYGHSGGNRQDLINTWKSEVITELEFPVAMRAHEIFSYADITSNGFNDLVICDQYGPSMNDLWADGGRVLWFENPGVRGDGKWTEHYIGKSAGMHRLKTGRFIWRSLGCFNHSTT</sequence>
<evidence type="ECO:0000313" key="3">
    <source>
        <dbReference type="Proteomes" id="UP000053477"/>
    </source>
</evidence>
<dbReference type="Proteomes" id="UP000053477">
    <property type="component" value="Unassembled WGS sequence"/>
</dbReference>
<dbReference type="InterPro" id="IPR054583">
    <property type="entry name" value="Beta-prop_AUDH"/>
</dbReference>
<dbReference type="EMBL" id="KQ086232">
    <property type="protein sequence ID" value="KLO06155.1"/>
    <property type="molecule type" value="Genomic_DNA"/>
</dbReference>
<accession>A0A0H2R309</accession>
<evidence type="ECO:0000259" key="1">
    <source>
        <dbReference type="Pfam" id="PF22301"/>
    </source>
</evidence>
<reference evidence="2 3" key="1">
    <citation type="submission" date="2015-04" db="EMBL/GenBank/DDBJ databases">
        <title>Complete genome sequence of Schizopora paradoxa KUC8140, a cosmopolitan wood degrader in East Asia.</title>
        <authorList>
            <consortium name="DOE Joint Genome Institute"/>
            <person name="Min B."/>
            <person name="Park H."/>
            <person name="Jang Y."/>
            <person name="Kim J.-J."/>
            <person name="Kim K.H."/>
            <person name="Pangilinan J."/>
            <person name="Lipzen A."/>
            <person name="Riley R."/>
            <person name="Grigoriev I.V."/>
            <person name="Spatafora J.W."/>
            <person name="Choi I.-G."/>
        </authorList>
    </citation>
    <scope>NUCLEOTIDE SEQUENCE [LARGE SCALE GENOMIC DNA]</scope>
    <source>
        <strain evidence="2 3">KUC8140</strain>
    </source>
</reference>
<dbReference type="Pfam" id="PF22301">
    <property type="entry name" value="AUDH_beta_propeller"/>
    <property type="match status" value="1"/>
</dbReference>
<protein>
    <recommendedName>
        <fullName evidence="1">Aldos-2-ulose dehydratase beta-propeller domain-containing protein</fullName>
    </recommendedName>
</protein>
<proteinExistence type="predicted"/>
<organism evidence="2 3">
    <name type="scientific">Schizopora paradoxa</name>
    <dbReference type="NCBI Taxonomy" id="27342"/>
    <lineage>
        <taxon>Eukaryota</taxon>
        <taxon>Fungi</taxon>
        <taxon>Dikarya</taxon>
        <taxon>Basidiomycota</taxon>
        <taxon>Agaricomycotina</taxon>
        <taxon>Agaricomycetes</taxon>
        <taxon>Hymenochaetales</taxon>
        <taxon>Schizoporaceae</taxon>
        <taxon>Schizopora</taxon>
    </lineage>
</organism>
<evidence type="ECO:0000313" key="2">
    <source>
        <dbReference type="EMBL" id="KLO06155.1"/>
    </source>
</evidence>
<dbReference type="InParanoid" id="A0A0H2R309"/>
<name>A0A0H2R309_9AGAM</name>
<keyword evidence="3" id="KW-1185">Reference proteome</keyword>
<dbReference type="SUPFAM" id="SSF69318">
    <property type="entry name" value="Integrin alpha N-terminal domain"/>
    <property type="match status" value="1"/>
</dbReference>
<dbReference type="AlphaFoldDB" id="A0A0H2R309"/>
<dbReference type="InterPro" id="IPR028994">
    <property type="entry name" value="Integrin_alpha_N"/>
</dbReference>
<feature type="domain" description="Aldos-2-ulose dehydratase beta-propeller" evidence="1">
    <location>
        <begin position="120"/>
        <end position="159"/>
    </location>
</feature>